<dbReference type="PANTHER" id="PTHR45642:SF110">
    <property type="entry name" value="OS02G0101400 PROTEIN"/>
    <property type="match status" value="1"/>
</dbReference>
<dbReference type="InterPro" id="IPR036514">
    <property type="entry name" value="SGNH_hydro_sf"/>
</dbReference>
<proteinExistence type="inferred from homology"/>
<dbReference type="CDD" id="cd01837">
    <property type="entry name" value="SGNH_plant_lipase_like"/>
    <property type="match status" value="1"/>
</dbReference>
<evidence type="ECO:0000313" key="2">
    <source>
        <dbReference type="EMBL" id="CAA2623700.1"/>
    </source>
</evidence>
<dbReference type="Pfam" id="PF00657">
    <property type="entry name" value="Lipase_GDSL"/>
    <property type="match status" value="1"/>
</dbReference>
<evidence type="ECO:0000256" key="1">
    <source>
        <dbReference type="ARBA" id="ARBA00008668"/>
    </source>
</evidence>
<dbReference type="InterPro" id="IPR035669">
    <property type="entry name" value="SGNH_plant_lipase-like"/>
</dbReference>
<evidence type="ECO:0000313" key="3">
    <source>
        <dbReference type="Proteomes" id="UP001189122"/>
    </source>
</evidence>
<sequence length="372" mass="40571">MEFLPRARASVGTSGAAWSISIIFLLCQVLQAKTLRPNMTLPRVPAVIVFGDSIVDPGNNNLLGTLTKSNFPPYGKDFPGHQATGRFSNGKIPTDLIGAAAGVPRPQSSPEELLTGVSFASGGSGFDPITPTVTNVLSQEDQLELFKEYKGKVRGMVGAKRAASIVQESLYVICQGSNDLANTYFNGPFRRPHYDLPSYVKLMVDSASGFVKVIPLLPSSAKDRLHGNPTLGCVPADRTFFGGPQRDCSEELNQASQLFNDALAVELHRLSHELPGSNLIYVDIYTLMIDVIQRPTHYALERFKRRSGFEEATKGCCGTGNLEASVTCNSLMASTCEDPTKYVFWDGYHPTETAYRLLIDEIARKYLHALTG</sequence>
<accession>A0A7I8J076</accession>
<dbReference type="AlphaFoldDB" id="A0A7I8J076"/>
<dbReference type="InterPro" id="IPR050592">
    <property type="entry name" value="GDSL_lipolytic_enzyme"/>
</dbReference>
<dbReference type="SUPFAM" id="SSF52266">
    <property type="entry name" value="SGNH hydrolase"/>
    <property type="match status" value="1"/>
</dbReference>
<dbReference type="Proteomes" id="UP001189122">
    <property type="component" value="Unassembled WGS sequence"/>
</dbReference>
<keyword evidence="3" id="KW-1185">Reference proteome</keyword>
<gene>
    <name evidence="2" type="ORF">SI7747_07009618</name>
</gene>
<name>A0A7I8J076_SPIIN</name>
<reference evidence="2 3" key="1">
    <citation type="submission" date="2019-12" db="EMBL/GenBank/DDBJ databases">
        <authorList>
            <person name="Scholz U."/>
            <person name="Mascher M."/>
            <person name="Fiebig A."/>
        </authorList>
    </citation>
    <scope>NUCLEOTIDE SEQUENCE</scope>
</reference>
<dbReference type="GO" id="GO:0016788">
    <property type="term" value="F:hydrolase activity, acting on ester bonds"/>
    <property type="evidence" value="ECO:0007669"/>
    <property type="project" value="InterPro"/>
</dbReference>
<comment type="similarity">
    <text evidence="1">Belongs to the 'GDSL' lipolytic enzyme family.</text>
</comment>
<dbReference type="EMBL" id="LR743594">
    <property type="protein sequence ID" value="CAA2623700.1"/>
    <property type="molecule type" value="Genomic_DNA"/>
</dbReference>
<dbReference type="InterPro" id="IPR001087">
    <property type="entry name" value="GDSL"/>
</dbReference>
<dbReference type="EMBL" id="CACRZD030000007">
    <property type="protein sequence ID" value="CAA6663233.1"/>
    <property type="molecule type" value="Genomic_DNA"/>
</dbReference>
<protein>
    <submittedName>
        <fullName evidence="2">Uncharacterized protein</fullName>
    </submittedName>
</protein>
<organism evidence="2">
    <name type="scientific">Spirodela intermedia</name>
    <name type="common">Intermediate duckweed</name>
    <dbReference type="NCBI Taxonomy" id="51605"/>
    <lineage>
        <taxon>Eukaryota</taxon>
        <taxon>Viridiplantae</taxon>
        <taxon>Streptophyta</taxon>
        <taxon>Embryophyta</taxon>
        <taxon>Tracheophyta</taxon>
        <taxon>Spermatophyta</taxon>
        <taxon>Magnoliopsida</taxon>
        <taxon>Liliopsida</taxon>
        <taxon>Araceae</taxon>
        <taxon>Lemnoideae</taxon>
        <taxon>Spirodela</taxon>
    </lineage>
</organism>
<dbReference type="Gene3D" id="3.40.50.1110">
    <property type="entry name" value="SGNH hydrolase"/>
    <property type="match status" value="1"/>
</dbReference>
<dbReference type="PANTHER" id="PTHR45642">
    <property type="entry name" value="GDSL ESTERASE/LIPASE EXL3"/>
    <property type="match status" value="1"/>
</dbReference>